<evidence type="ECO:0000256" key="2">
    <source>
        <dbReference type="ARBA" id="ARBA00022490"/>
    </source>
</evidence>
<keyword evidence="16" id="KW-1185">Reference proteome</keyword>
<dbReference type="GO" id="GO:0000287">
    <property type="term" value="F:magnesium ion binding"/>
    <property type="evidence" value="ECO:0007669"/>
    <property type="project" value="UniProtKB-UniRule"/>
</dbReference>
<comment type="catalytic activity">
    <reaction evidence="12 13">
        <text>Endonucleolytic cleavage at a junction such as a reciprocal single-stranded crossover between two homologous DNA duplexes (Holliday junction).</text>
        <dbReference type="EC" id="3.1.21.10"/>
    </reaction>
</comment>
<dbReference type="Gene3D" id="3.30.420.10">
    <property type="entry name" value="Ribonuclease H-like superfamily/Ribonuclease H"/>
    <property type="match status" value="1"/>
</dbReference>
<feature type="active site" evidence="13">
    <location>
        <position position="138"/>
    </location>
</feature>
<dbReference type="PRINTS" id="PR00696">
    <property type="entry name" value="RSOLVASERUVC"/>
</dbReference>
<dbReference type="PROSITE" id="PS01321">
    <property type="entry name" value="RUVC"/>
    <property type="match status" value="1"/>
</dbReference>
<evidence type="ECO:0000256" key="11">
    <source>
        <dbReference type="ARBA" id="ARBA00023204"/>
    </source>
</evidence>
<dbReference type="GO" id="GO:0006310">
    <property type="term" value="P:DNA recombination"/>
    <property type="evidence" value="ECO:0007669"/>
    <property type="project" value="UniProtKB-UniRule"/>
</dbReference>
<evidence type="ECO:0000256" key="5">
    <source>
        <dbReference type="ARBA" id="ARBA00022759"/>
    </source>
</evidence>
<gene>
    <name evidence="13" type="primary">ruvC</name>
    <name evidence="15" type="ORF">SAMN05216257_103124</name>
</gene>
<dbReference type="HAMAP" id="MF_00034">
    <property type="entry name" value="RuvC"/>
    <property type="match status" value="1"/>
</dbReference>
<dbReference type="EMBL" id="FNFV01000003">
    <property type="protein sequence ID" value="SDK51443.1"/>
    <property type="molecule type" value="Genomic_DNA"/>
</dbReference>
<comment type="subunit">
    <text evidence="13">Homodimer which binds Holliday junction (HJ) DNA. The HJ becomes 2-fold symmetrical on binding to RuvC with unstacked arms; it has a different conformation from HJ DNA in complex with RuvA. In the full resolvosome a probable DNA-RuvA(4)-RuvB(12)-RuvC(2) complex forms which resolves the HJ.</text>
</comment>
<keyword evidence="11 13" id="KW-0234">DNA repair</keyword>
<comment type="similarity">
    <text evidence="1 13">Belongs to the RuvC family.</text>
</comment>
<feature type="binding site" evidence="13">
    <location>
        <position position="7"/>
    </location>
    <ligand>
        <name>Mg(2+)</name>
        <dbReference type="ChEBI" id="CHEBI:18420"/>
        <label>1</label>
    </ligand>
</feature>
<keyword evidence="2 13" id="KW-0963">Cytoplasm</keyword>
<dbReference type="AlphaFoldDB" id="A0A1G9CID3"/>
<dbReference type="FunFam" id="3.30.420.10:FF:000002">
    <property type="entry name" value="Crossover junction endodeoxyribonuclease RuvC"/>
    <property type="match status" value="1"/>
</dbReference>
<proteinExistence type="inferred from homology"/>
<dbReference type="SUPFAM" id="SSF53098">
    <property type="entry name" value="Ribonuclease H-like"/>
    <property type="match status" value="1"/>
</dbReference>
<dbReference type="EC" id="3.1.21.10" evidence="13 14"/>
<dbReference type="NCBIfam" id="TIGR00228">
    <property type="entry name" value="ruvC"/>
    <property type="match status" value="1"/>
</dbReference>
<dbReference type="GO" id="GO:0003677">
    <property type="term" value="F:DNA binding"/>
    <property type="evidence" value="ECO:0007669"/>
    <property type="project" value="UniProtKB-KW"/>
</dbReference>
<dbReference type="GO" id="GO:0009432">
    <property type="term" value="P:SOS response"/>
    <property type="evidence" value="ECO:0007669"/>
    <property type="project" value="UniProtKB-ARBA"/>
</dbReference>
<comment type="subcellular location">
    <subcellularLocation>
        <location evidence="13">Cytoplasm</location>
    </subcellularLocation>
</comment>
<dbReference type="Pfam" id="PF02075">
    <property type="entry name" value="RuvC"/>
    <property type="match status" value="1"/>
</dbReference>
<keyword evidence="9 13" id="KW-0238">DNA-binding</keyword>
<evidence type="ECO:0000256" key="3">
    <source>
        <dbReference type="ARBA" id="ARBA00022722"/>
    </source>
</evidence>
<feature type="binding site" evidence="13">
    <location>
        <position position="66"/>
    </location>
    <ligand>
        <name>Mg(2+)</name>
        <dbReference type="ChEBI" id="CHEBI:18420"/>
        <label>2</label>
    </ligand>
</feature>
<evidence type="ECO:0000256" key="12">
    <source>
        <dbReference type="ARBA" id="ARBA00029354"/>
    </source>
</evidence>
<dbReference type="RefSeq" id="WP_092499732.1">
    <property type="nucleotide sequence ID" value="NZ_FNFV01000003.1"/>
</dbReference>
<protein>
    <recommendedName>
        <fullName evidence="13 14">Crossover junction endodeoxyribonuclease RuvC</fullName>
        <ecNumber evidence="13 14">3.1.21.10</ecNumber>
    </recommendedName>
    <alternativeName>
        <fullName evidence="13">Holliday junction nuclease RuvC</fullName>
    </alternativeName>
    <alternativeName>
        <fullName evidence="13">Holliday junction resolvase RuvC</fullName>
    </alternativeName>
</protein>
<keyword evidence="6 13" id="KW-0227">DNA damage</keyword>
<evidence type="ECO:0000256" key="9">
    <source>
        <dbReference type="ARBA" id="ARBA00023125"/>
    </source>
</evidence>
<dbReference type="GO" id="GO:0008821">
    <property type="term" value="F:crossover junction DNA endonuclease activity"/>
    <property type="evidence" value="ECO:0007669"/>
    <property type="project" value="UniProtKB-UniRule"/>
</dbReference>
<feature type="binding site" evidence="13">
    <location>
        <position position="138"/>
    </location>
    <ligand>
        <name>Mg(2+)</name>
        <dbReference type="ChEBI" id="CHEBI:18420"/>
        <label>1</label>
    </ligand>
</feature>
<evidence type="ECO:0000313" key="16">
    <source>
        <dbReference type="Proteomes" id="UP000199328"/>
    </source>
</evidence>
<dbReference type="PANTHER" id="PTHR30194:SF3">
    <property type="entry name" value="CROSSOVER JUNCTION ENDODEOXYRIBONUCLEASE RUVC"/>
    <property type="match status" value="1"/>
</dbReference>
<dbReference type="InterPro" id="IPR012337">
    <property type="entry name" value="RNaseH-like_sf"/>
</dbReference>
<evidence type="ECO:0000256" key="6">
    <source>
        <dbReference type="ARBA" id="ARBA00022763"/>
    </source>
</evidence>
<dbReference type="GO" id="GO:0005737">
    <property type="term" value="C:cytoplasm"/>
    <property type="evidence" value="ECO:0007669"/>
    <property type="project" value="UniProtKB-SubCell"/>
</dbReference>
<keyword evidence="3 13" id="KW-0540">Nuclease</keyword>
<keyword evidence="7 13" id="KW-0378">Hydrolase</keyword>
<comment type="cofactor">
    <cofactor evidence="13">
        <name>Mg(2+)</name>
        <dbReference type="ChEBI" id="CHEBI:18420"/>
    </cofactor>
    <text evidence="13">Binds 2 Mg(2+) ion per subunit.</text>
</comment>
<dbReference type="Proteomes" id="UP000199328">
    <property type="component" value="Unassembled WGS sequence"/>
</dbReference>
<evidence type="ECO:0000256" key="14">
    <source>
        <dbReference type="NCBIfam" id="TIGR00228"/>
    </source>
</evidence>
<keyword evidence="8 13" id="KW-0460">Magnesium</keyword>
<evidence type="ECO:0000256" key="13">
    <source>
        <dbReference type="HAMAP-Rule" id="MF_00034"/>
    </source>
</evidence>
<dbReference type="CDD" id="cd16962">
    <property type="entry name" value="RuvC"/>
    <property type="match status" value="1"/>
</dbReference>
<dbReference type="InterPro" id="IPR036397">
    <property type="entry name" value="RNaseH_sf"/>
</dbReference>
<dbReference type="OrthoDB" id="9805499at2"/>
<keyword evidence="5 13" id="KW-0255">Endonuclease</keyword>
<evidence type="ECO:0000313" key="15">
    <source>
        <dbReference type="EMBL" id="SDK51443.1"/>
    </source>
</evidence>
<comment type="function">
    <text evidence="13">The RuvA-RuvB-RuvC complex processes Holliday junction (HJ) DNA during genetic recombination and DNA repair. Endonuclease that resolves HJ intermediates. Cleaves cruciform DNA by making single-stranded nicks across the HJ at symmetrical positions within the homologous arms, yielding a 5'-phosphate and a 3'-hydroxyl group; requires a central core of homology in the junction. The consensus cleavage sequence is 5'-(A/T)TT(C/G)-3'. Cleavage occurs on the 3'-side of the TT dinucleotide at the point of strand exchange. HJ branch migration catalyzed by RuvA-RuvB allows RuvC to scan DNA until it finds its consensus sequence, where it cleaves and resolves the cruciform DNA.</text>
</comment>
<dbReference type="GO" id="GO:0048476">
    <property type="term" value="C:Holliday junction resolvase complex"/>
    <property type="evidence" value="ECO:0007669"/>
    <property type="project" value="UniProtKB-UniRule"/>
</dbReference>
<dbReference type="PANTHER" id="PTHR30194">
    <property type="entry name" value="CROSSOVER JUNCTION ENDODEOXYRIBONUCLEASE RUVC"/>
    <property type="match status" value="1"/>
</dbReference>
<sequence>MRILGIDPGLRTLGWGVIEADGGRIGHLANGLCHGAGETLAERLLALYRGLRVVIETHAPDCAAIEQTFVNRDGAGSLKLGQARGVALLAAAESRLPVGEYAPNTVKKTIVGTGHAAKRQIDHMVRLQLPGVQIAGPDAADALAVALCHAHHGKAGARLAAALARAGAR</sequence>
<organism evidence="15 16">
    <name type="scientific">Meinhardsimonia xiamenensis</name>
    <dbReference type="NCBI Taxonomy" id="990712"/>
    <lineage>
        <taxon>Bacteria</taxon>
        <taxon>Pseudomonadati</taxon>
        <taxon>Pseudomonadota</taxon>
        <taxon>Alphaproteobacteria</taxon>
        <taxon>Rhodobacterales</taxon>
        <taxon>Paracoccaceae</taxon>
        <taxon>Meinhardsimonia</taxon>
    </lineage>
</organism>
<feature type="active site" evidence="13">
    <location>
        <position position="7"/>
    </location>
</feature>
<dbReference type="InterPro" id="IPR020563">
    <property type="entry name" value="X-over_junc_endoDNase_Mg_BS"/>
</dbReference>
<evidence type="ECO:0000256" key="7">
    <source>
        <dbReference type="ARBA" id="ARBA00022801"/>
    </source>
</evidence>
<keyword evidence="10 13" id="KW-0233">DNA recombination</keyword>
<evidence type="ECO:0000256" key="8">
    <source>
        <dbReference type="ARBA" id="ARBA00022842"/>
    </source>
</evidence>
<evidence type="ECO:0000256" key="10">
    <source>
        <dbReference type="ARBA" id="ARBA00023172"/>
    </source>
</evidence>
<dbReference type="InterPro" id="IPR002176">
    <property type="entry name" value="X-over_junc_endoDNase_RuvC"/>
</dbReference>
<keyword evidence="4 13" id="KW-0479">Metal-binding</keyword>
<evidence type="ECO:0000256" key="4">
    <source>
        <dbReference type="ARBA" id="ARBA00022723"/>
    </source>
</evidence>
<dbReference type="STRING" id="990712.SAMN05216257_103124"/>
<evidence type="ECO:0000256" key="1">
    <source>
        <dbReference type="ARBA" id="ARBA00009518"/>
    </source>
</evidence>
<accession>A0A1G9CID3</accession>
<dbReference type="GO" id="GO:0006281">
    <property type="term" value="P:DNA repair"/>
    <property type="evidence" value="ECO:0007669"/>
    <property type="project" value="UniProtKB-UniRule"/>
</dbReference>
<feature type="active site" evidence="13">
    <location>
        <position position="66"/>
    </location>
</feature>
<reference evidence="16" key="1">
    <citation type="submission" date="2016-10" db="EMBL/GenBank/DDBJ databases">
        <authorList>
            <person name="Varghese N."/>
            <person name="Submissions S."/>
        </authorList>
    </citation>
    <scope>NUCLEOTIDE SEQUENCE [LARGE SCALE GENOMIC DNA]</scope>
    <source>
        <strain evidence="16">CGMCC 1.10789</strain>
    </source>
</reference>
<name>A0A1G9CID3_9RHOB</name>